<evidence type="ECO:0000259" key="4">
    <source>
        <dbReference type="PROSITE" id="PS01124"/>
    </source>
</evidence>
<dbReference type="PROSITE" id="PS00041">
    <property type="entry name" value="HTH_ARAC_FAMILY_1"/>
    <property type="match status" value="1"/>
</dbReference>
<dbReference type="RefSeq" id="WP_166453880.1">
    <property type="nucleotide sequence ID" value="NZ_JAAOMA010000052.1"/>
</dbReference>
<keyword evidence="3" id="KW-0804">Transcription</keyword>
<accession>A0ABX0LI86</accession>
<dbReference type="InterPro" id="IPR018062">
    <property type="entry name" value="HTH_AraC-typ_CS"/>
</dbReference>
<dbReference type="Gene3D" id="3.40.50.880">
    <property type="match status" value="1"/>
</dbReference>
<feature type="domain" description="HTH araC/xylS-type" evidence="4">
    <location>
        <begin position="224"/>
        <end position="322"/>
    </location>
</feature>
<reference evidence="5 6" key="1">
    <citation type="submission" date="2020-03" db="EMBL/GenBank/DDBJ databases">
        <title>Draft genome sequence of environmentally isolated cultures.</title>
        <authorList>
            <person name="Wilson H.S."/>
            <person name="De Leon M.E."/>
        </authorList>
    </citation>
    <scope>NUCLEOTIDE SEQUENCE [LARGE SCALE GENOMIC DNA]</scope>
    <source>
        <strain evidence="5 6">HSC-31F16</strain>
    </source>
</reference>
<name>A0ABX0LI86_9NEIS</name>
<evidence type="ECO:0000256" key="2">
    <source>
        <dbReference type="ARBA" id="ARBA00023125"/>
    </source>
</evidence>
<comment type="caution">
    <text evidence="5">The sequence shown here is derived from an EMBL/GenBank/DDBJ whole genome shotgun (WGS) entry which is preliminary data.</text>
</comment>
<dbReference type="SUPFAM" id="SSF52317">
    <property type="entry name" value="Class I glutamine amidotransferase-like"/>
    <property type="match status" value="1"/>
</dbReference>
<sequence>MLAQISSFRERCSPLSVALFVGPHFSAFHVAIPCLVFSPEVFLGPPLFSFKVCAEGAQKGPHGLGLEPQWGLEALAEAHIVIIPGWHDPSSRPSDALIAALRACRARGARIVGLCLGAYVLAYAGLLNGQEATTYWEYAQDFAERFPAVSFKADALYVNSDRLTTSAGVTAGLDCCLAIVREYCGSAAANKIAQRLVLPAYREGGQAQLIEKPVPSSSRDTRINDLLELLRRNLATPCSLDAMARHVHMSRRTLTRSFYEATGMTVSQWLLAERLQRSQVLLETSGQSIETIAESVGFGSAASLRTNFRKVFGVAPREWRRDFGIESDD</sequence>
<dbReference type="InterPro" id="IPR002818">
    <property type="entry name" value="DJ-1/PfpI"/>
</dbReference>
<dbReference type="SMART" id="SM00342">
    <property type="entry name" value="HTH_ARAC"/>
    <property type="match status" value="1"/>
</dbReference>
<keyword evidence="6" id="KW-1185">Reference proteome</keyword>
<evidence type="ECO:0000256" key="3">
    <source>
        <dbReference type="ARBA" id="ARBA00023163"/>
    </source>
</evidence>
<dbReference type="PANTHER" id="PTHR43130">
    <property type="entry name" value="ARAC-FAMILY TRANSCRIPTIONAL REGULATOR"/>
    <property type="match status" value="1"/>
</dbReference>
<dbReference type="InterPro" id="IPR009057">
    <property type="entry name" value="Homeodomain-like_sf"/>
</dbReference>
<keyword evidence="1" id="KW-0805">Transcription regulation</keyword>
<dbReference type="PROSITE" id="PS01124">
    <property type="entry name" value="HTH_ARAC_FAMILY_2"/>
    <property type="match status" value="1"/>
</dbReference>
<dbReference type="Pfam" id="PF12833">
    <property type="entry name" value="HTH_18"/>
    <property type="match status" value="1"/>
</dbReference>
<dbReference type="Proteomes" id="UP001515641">
    <property type="component" value="Unassembled WGS sequence"/>
</dbReference>
<gene>
    <name evidence="5" type="ORF">HA052_23650</name>
</gene>
<keyword evidence="2" id="KW-0238">DNA-binding</keyword>
<evidence type="ECO:0000313" key="5">
    <source>
        <dbReference type="EMBL" id="NHR08190.1"/>
    </source>
</evidence>
<dbReference type="CDD" id="cd03137">
    <property type="entry name" value="GATase1_AraC_1"/>
    <property type="match status" value="1"/>
</dbReference>
<dbReference type="InterPro" id="IPR029062">
    <property type="entry name" value="Class_I_gatase-like"/>
</dbReference>
<dbReference type="Gene3D" id="1.10.10.60">
    <property type="entry name" value="Homeodomain-like"/>
    <property type="match status" value="1"/>
</dbReference>
<evidence type="ECO:0000256" key="1">
    <source>
        <dbReference type="ARBA" id="ARBA00023015"/>
    </source>
</evidence>
<dbReference type="InterPro" id="IPR018060">
    <property type="entry name" value="HTH_AraC"/>
</dbReference>
<dbReference type="EMBL" id="JAAOMA010000052">
    <property type="protein sequence ID" value="NHR08190.1"/>
    <property type="molecule type" value="Genomic_DNA"/>
</dbReference>
<dbReference type="SUPFAM" id="SSF46689">
    <property type="entry name" value="Homeodomain-like"/>
    <property type="match status" value="2"/>
</dbReference>
<organism evidence="5 6">
    <name type="scientific">Chromobacterium fluminis</name>
    <dbReference type="NCBI Taxonomy" id="3044269"/>
    <lineage>
        <taxon>Bacteria</taxon>
        <taxon>Pseudomonadati</taxon>
        <taxon>Pseudomonadota</taxon>
        <taxon>Betaproteobacteria</taxon>
        <taxon>Neisseriales</taxon>
        <taxon>Chromobacteriaceae</taxon>
        <taxon>Chromobacterium</taxon>
    </lineage>
</organism>
<dbReference type="Pfam" id="PF01965">
    <property type="entry name" value="DJ-1_PfpI"/>
    <property type="match status" value="1"/>
</dbReference>
<dbReference type="PANTHER" id="PTHR43130:SF3">
    <property type="entry name" value="HTH-TYPE TRANSCRIPTIONAL REGULATOR RV1931C"/>
    <property type="match status" value="1"/>
</dbReference>
<proteinExistence type="predicted"/>
<dbReference type="InterPro" id="IPR052158">
    <property type="entry name" value="INH-QAR"/>
</dbReference>
<protein>
    <submittedName>
        <fullName evidence="5">Helix-turn-helix domain-containing protein</fullName>
    </submittedName>
</protein>
<evidence type="ECO:0000313" key="6">
    <source>
        <dbReference type="Proteomes" id="UP001515641"/>
    </source>
</evidence>